<evidence type="ECO:0000256" key="1">
    <source>
        <dbReference type="ARBA" id="ARBA00004191"/>
    </source>
</evidence>
<keyword evidence="2" id="KW-0134">Cell wall</keyword>
<dbReference type="PROSITE" id="PS51257">
    <property type="entry name" value="PROKAR_LIPOPROTEIN"/>
    <property type="match status" value="1"/>
</dbReference>
<dbReference type="GO" id="GO:0030313">
    <property type="term" value="C:cell envelope"/>
    <property type="evidence" value="ECO:0007669"/>
    <property type="project" value="UniProtKB-SubCell"/>
</dbReference>
<keyword evidence="7" id="KW-1185">Reference proteome</keyword>
<name>A0A4P7VM03_9BACT</name>
<dbReference type="OrthoDB" id="1098431at2"/>
<dbReference type="RefSeq" id="WP_136409682.1">
    <property type="nucleotide sequence ID" value="NZ_CP039393.1"/>
</dbReference>
<reference evidence="6 7" key="1">
    <citation type="submission" date="2019-02" db="EMBL/GenBank/DDBJ databases">
        <title>Isolation and identification of novel species under the genus Muribaculum.</title>
        <authorList>
            <person name="Miyake S."/>
            <person name="Ding Y."/>
            <person name="Low A."/>
            <person name="Soh M."/>
            <person name="Seedorf H."/>
        </authorList>
    </citation>
    <scope>NUCLEOTIDE SEQUENCE [LARGE SCALE GENOMIC DNA]</scope>
    <source>
        <strain evidence="6 7">TLL-A4</strain>
    </source>
</reference>
<dbReference type="PANTHER" id="PTHR31018">
    <property type="entry name" value="SPORULATION-SPECIFIC PROTEIN-RELATED"/>
    <property type="match status" value="1"/>
</dbReference>
<evidence type="ECO:0000256" key="4">
    <source>
        <dbReference type="ARBA" id="ARBA00022729"/>
    </source>
</evidence>
<organism evidence="6 7">
    <name type="scientific">Muribaculum gordoncarteri</name>
    <dbReference type="NCBI Taxonomy" id="2530390"/>
    <lineage>
        <taxon>Bacteria</taxon>
        <taxon>Pseudomonadati</taxon>
        <taxon>Bacteroidota</taxon>
        <taxon>Bacteroidia</taxon>
        <taxon>Bacteroidales</taxon>
        <taxon>Muribaculaceae</taxon>
        <taxon>Muribaculum</taxon>
    </lineage>
</organism>
<keyword evidence="3" id="KW-0964">Secreted</keyword>
<evidence type="ECO:0000256" key="2">
    <source>
        <dbReference type="ARBA" id="ARBA00022512"/>
    </source>
</evidence>
<evidence type="ECO:0000256" key="3">
    <source>
        <dbReference type="ARBA" id="ARBA00022525"/>
    </source>
</evidence>
<dbReference type="InterPro" id="IPR036941">
    <property type="entry name" value="Rcpt_L-dom_sf"/>
</dbReference>
<dbReference type="AlphaFoldDB" id="A0A4P7VM03"/>
<dbReference type="SUPFAM" id="SSF52058">
    <property type="entry name" value="L domain-like"/>
    <property type="match status" value="3"/>
</dbReference>
<dbReference type="InterPro" id="IPR051648">
    <property type="entry name" value="CWI-Assembly_Regulator"/>
</dbReference>
<dbReference type="Proteomes" id="UP000297031">
    <property type="component" value="Chromosome"/>
</dbReference>
<evidence type="ECO:0000313" key="6">
    <source>
        <dbReference type="EMBL" id="QCD34725.1"/>
    </source>
</evidence>
<dbReference type="KEGG" id="mgod:E7746_01960"/>
<sequence>MKKVWSILIVTFSLFIAGCSDDDKMPADADDNFITTLTLTKDGKSYDAVIEGNDIVMTVPYTVDLNGATASMVYTPSAKILPNPQTVTDWDSEMIFRVTSFNGKVNEYTYKVIKSEIESDGDVVLKSQADVDAFAETKVSVIKGNLIIGNNAENAAAINTLEALSGIKEITGSLQILNNYKGEALDGLVFTKVGGIQFGTKETPSPCTDTYRFRLEQLQEITGNLELNNNAVQFIEFDNLTKVEGDIYIKDDALTTLYFPKLAEVGGDLDMSDNSVVNREYGTSDIKDTPLAQLEFPALENVSGKFSINMPSDNFQSLKLPKLQTAGEIDFLVGWQFKTLEILEISEVNGNLLLSGRYESTAYAKYLNQTLERIVGLNNLKQVKGTLNISNFGAISELPNLSSLSLVGGVFIENLWGLQGKSTVCDLSNASFQSFNDVNPFIHIGGTAFDKLKTKDDLSNVNIEMSIICYADRCIPDINFKKASDFTCKFDFSNLAANEKNQTFALEEILGDANFSVIACSGKSVDLSNIKSVEGSFSFICPTAKSLDISSLEEVGGYFYLQPLMVKSPVKLDKLKSVNMSNGRGSRAIPTEDRSKGLFIGGCHMDLNLPELESVGGIFGIMNSTLINCPKLKSVSEKLFISTAPKCTQVSFPVLNSVPNIKIESMGKLSDFSTFASVIENGSVTDGNWEVTGCAYNPTWQDMKDGRYKPAE</sequence>
<evidence type="ECO:0000313" key="7">
    <source>
        <dbReference type="Proteomes" id="UP000297031"/>
    </source>
</evidence>
<dbReference type="EMBL" id="CP039393">
    <property type="protein sequence ID" value="QCD34725.1"/>
    <property type="molecule type" value="Genomic_DNA"/>
</dbReference>
<protein>
    <submittedName>
        <fullName evidence="6">Uncharacterized protein</fullName>
    </submittedName>
</protein>
<dbReference type="Gene3D" id="3.80.20.20">
    <property type="entry name" value="Receptor L-domain"/>
    <property type="match status" value="2"/>
</dbReference>
<proteinExistence type="predicted"/>
<keyword evidence="4" id="KW-0732">Signal</keyword>
<comment type="subcellular location">
    <subcellularLocation>
        <location evidence="1">Secreted</location>
        <location evidence="1">Cell wall</location>
    </subcellularLocation>
</comment>
<evidence type="ECO:0000256" key="5">
    <source>
        <dbReference type="ARBA" id="ARBA00023180"/>
    </source>
</evidence>
<keyword evidence="5" id="KW-0325">Glycoprotein</keyword>
<dbReference type="PANTHER" id="PTHR31018:SF3">
    <property type="entry name" value="RECEPTOR PROTEIN-TYROSINE KINASE"/>
    <property type="match status" value="1"/>
</dbReference>
<gene>
    <name evidence="6" type="ORF">E7746_01960</name>
</gene>
<accession>A0A4P7VM03</accession>
<dbReference type="Gene3D" id="2.60.40.2340">
    <property type="match status" value="1"/>
</dbReference>